<dbReference type="OrthoDB" id="9781189at2"/>
<gene>
    <name evidence="1" type="ORF">EJC50_26855</name>
</gene>
<dbReference type="Gene3D" id="3.60.15.10">
    <property type="entry name" value="Ribonuclease Z/Hydroxyacylglutathione hydrolase-like"/>
    <property type="match status" value="1"/>
</dbReference>
<evidence type="ECO:0000313" key="2">
    <source>
        <dbReference type="Proteomes" id="UP000272528"/>
    </source>
</evidence>
<dbReference type="EMBL" id="CP034437">
    <property type="protein sequence ID" value="AZN42911.1"/>
    <property type="molecule type" value="Genomic_DNA"/>
</dbReference>
<dbReference type="PANTHER" id="PTHR42663:SF6">
    <property type="entry name" value="HYDROLASE C777.06C-RELATED"/>
    <property type="match status" value="1"/>
</dbReference>
<evidence type="ECO:0000313" key="1">
    <source>
        <dbReference type="EMBL" id="AZN42911.1"/>
    </source>
</evidence>
<protein>
    <submittedName>
        <fullName evidence="1">Uncharacterized protein</fullName>
    </submittedName>
</protein>
<organism evidence="1 2">
    <name type="scientific">Paenibacillus albus</name>
    <dbReference type="NCBI Taxonomy" id="2495582"/>
    <lineage>
        <taxon>Bacteria</taxon>
        <taxon>Bacillati</taxon>
        <taxon>Bacillota</taxon>
        <taxon>Bacilli</taxon>
        <taxon>Bacillales</taxon>
        <taxon>Paenibacillaceae</taxon>
        <taxon>Paenibacillus</taxon>
    </lineage>
</organism>
<reference evidence="2" key="1">
    <citation type="submission" date="2018-12" db="EMBL/GenBank/DDBJ databases">
        <title>Genome sequence of Peanibacillus sp.</title>
        <authorList>
            <person name="Subramani G."/>
            <person name="Srinivasan S."/>
            <person name="Kim M.K."/>
        </authorList>
    </citation>
    <scope>NUCLEOTIDE SEQUENCE [LARGE SCALE GENOMIC DNA]</scope>
    <source>
        <strain evidence="2">18JY67-1</strain>
    </source>
</reference>
<keyword evidence="2" id="KW-1185">Reference proteome</keyword>
<sequence>MIFLGTGAAEGLPCYYCRCDYCNEVRKRRGKDIRTRSSFRIDGKHQIDFSPDIFAQMNSLGLDVFELEHLLITHTHEDHFDLAEIMVKDCAVDPHPRPLNIYLSKPALSWAERLLEGYSTHLTEEQRSELKSRYRLVPLEYYETYAMGELLVTPVKGSHRAFGEGELASNYLIVVQNGQTMLYACDTGWYSEETWAYLEGKKLDVLIMECTFGGRQDRGLHVEGHLDIPNFLLMLERMQAIGLIDGQTPIYATHINHKHHLLHDDMQSVFDQSGFNVQVAYDGLQI</sequence>
<dbReference type="PANTHER" id="PTHR42663">
    <property type="entry name" value="HYDROLASE C777.06C-RELATED-RELATED"/>
    <property type="match status" value="1"/>
</dbReference>
<proteinExistence type="predicted"/>
<dbReference type="AlphaFoldDB" id="A0A3S9AB45"/>
<dbReference type="SUPFAM" id="SSF56281">
    <property type="entry name" value="Metallo-hydrolase/oxidoreductase"/>
    <property type="match status" value="1"/>
</dbReference>
<name>A0A3S9AB45_9BACL</name>
<dbReference type="Proteomes" id="UP000272528">
    <property type="component" value="Chromosome"/>
</dbReference>
<accession>A0A3S9AB45</accession>
<dbReference type="RefSeq" id="WP_126019012.1">
    <property type="nucleotide sequence ID" value="NZ_CP034437.1"/>
</dbReference>
<dbReference type="InterPro" id="IPR036866">
    <property type="entry name" value="RibonucZ/Hydroxyglut_hydro"/>
</dbReference>
<dbReference type="KEGG" id="palb:EJC50_26855"/>
<dbReference type="Pfam" id="PF23023">
    <property type="entry name" value="Anti-Pycsar_Apyc1"/>
    <property type="match status" value="1"/>
</dbReference>